<dbReference type="CDD" id="cd12439">
    <property type="entry name" value="RRM_TRMT2A"/>
    <property type="match status" value="1"/>
</dbReference>
<feature type="active site" description="Nucleophile" evidence="8">
    <location>
        <position position="524"/>
    </location>
</feature>
<dbReference type="Gene3D" id="2.40.50.1070">
    <property type="match status" value="1"/>
</dbReference>
<dbReference type="InterPro" id="IPR034262">
    <property type="entry name" value="TRMT2A_RRM"/>
</dbReference>
<dbReference type="EC" id="2.1.1.35" evidence="5"/>
<evidence type="ECO:0000256" key="6">
    <source>
        <dbReference type="ARBA" id="ARBA00047278"/>
    </source>
</evidence>
<dbReference type="RefSeq" id="XP_048519843.1">
    <property type="nucleotide sequence ID" value="XM_048663886.1"/>
</dbReference>
<dbReference type="PROSITE" id="PS01230">
    <property type="entry name" value="TRMA_1"/>
    <property type="match status" value="1"/>
</dbReference>
<feature type="binding site" evidence="8">
    <location>
        <position position="397"/>
    </location>
    <ligand>
        <name>S-adenosyl-L-methionine</name>
        <dbReference type="ChEBI" id="CHEBI:59789"/>
    </ligand>
</feature>
<evidence type="ECO:0000256" key="9">
    <source>
        <dbReference type="PROSITE-ProRule" id="PRU10015"/>
    </source>
</evidence>
<dbReference type="Gene3D" id="3.40.50.150">
    <property type="entry name" value="Vaccinia Virus protein VP39"/>
    <property type="match status" value="1"/>
</dbReference>
<dbReference type="InterPro" id="IPR045850">
    <property type="entry name" value="TRM2_met"/>
</dbReference>
<feature type="binding site" evidence="8">
    <location>
        <position position="447"/>
    </location>
    <ligand>
        <name>S-adenosyl-L-methionine</name>
        <dbReference type="ChEBI" id="CHEBI:59789"/>
    </ligand>
</feature>
<dbReference type="RefSeq" id="XP_048519840.1">
    <property type="nucleotide sequence ID" value="XM_048663883.1"/>
</dbReference>
<comment type="similarity">
    <text evidence="8">Belongs to the class I-like SAM-binding methyltransferase superfamily. RNA M5U methyltransferase family.</text>
</comment>
<keyword evidence="4 7" id="KW-0694">RNA-binding</keyword>
<keyword evidence="1 8" id="KW-0489">Methyltransferase</keyword>
<feature type="active site" evidence="9">
    <location>
        <position position="524"/>
    </location>
</feature>
<dbReference type="InterPro" id="IPR035979">
    <property type="entry name" value="RBD_domain_sf"/>
</dbReference>
<dbReference type="Gene3D" id="3.30.70.330">
    <property type="match status" value="1"/>
</dbReference>
<organism evidence="12 13">
    <name type="scientific">Dendroctonus ponderosae</name>
    <name type="common">Mountain pine beetle</name>
    <dbReference type="NCBI Taxonomy" id="77166"/>
    <lineage>
        <taxon>Eukaryota</taxon>
        <taxon>Metazoa</taxon>
        <taxon>Ecdysozoa</taxon>
        <taxon>Arthropoda</taxon>
        <taxon>Hexapoda</taxon>
        <taxon>Insecta</taxon>
        <taxon>Pterygota</taxon>
        <taxon>Neoptera</taxon>
        <taxon>Endopterygota</taxon>
        <taxon>Coleoptera</taxon>
        <taxon>Polyphaga</taxon>
        <taxon>Cucujiformia</taxon>
        <taxon>Curculionidae</taxon>
        <taxon>Scolytinae</taxon>
        <taxon>Dendroctonus</taxon>
    </lineage>
</organism>
<sequence>MSAEVENKSDPIEMDDKCEMTQETVGEISPADEDPYAYLSRDFSSENFKIEIKNMPRYYGICEFRKLLNNTLKLNSNKIKTPKRNSSYAFVCFRNEEDRDKAIKVLTEYKWKGKQLHAIYAKPSADPLVKKRKKEFDDNNASKKQKNYNLPVNDQIKLSTIPLVDTEYEKQLSLKQEEIASILCNLGKDLASANLEIQSYIEKQQEKYNGLPCELMDIRFSNEINGYRNKCEFTIGINQENQLPTVGFRICAYVNGTTAIGPVEHLDHIPDSMKLAVKVFEEFVRSSDLEVFNAEFQTGHLKQFSVRTAPEQLMVIVGIHPQKLPSEKIAEFKEKLIEFFSKGPGKDAKVTSLYYEEIVKRGPGESRIPATFLWGETHNFETIMGLKFRISPEAFFQVNTKAAEVLYQSAIELAEPTENSTMIDVCCGTGTIGLSFAKHCGQILGLEIVPQAIVDAKENTIINNITNSDFFVGKAEDILGSVCYNSKFEDVFAVVDPPRAGLHQKAVQQLRKIKKINRLIYISCNPKMASKNFVDLGRRETKYLQGECFVPVKAVAVDLFPHTNHCELAILFKRWDLVKKELPTID</sequence>
<feature type="domain" description="RRM" evidence="11">
    <location>
        <begin position="48"/>
        <end position="123"/>
    </location>
</feature>
<dbReference type="GO" id="GO:0006396">
    <property type="term" value="P:RNA processing"/>
    <property type="evidence" value="ECO:0007669"/>
    <property type="project" value="InterPro"/>
</dbReference>
<evidence type="ECO:0000256" key="3">
    <source>
        <dbReference type="ARBA" id="ARBA00022691"/>
    </source>
</evidence>
<feature type="binding site" evidence="8">
    <location>
        <position position="496"/>
    </location>
    <ligand>
        <name>S-adenosyl-L-methionine</name>
        <dbReference type="ChEBI" id="CHEBI:59789"/>
    </ligand>
</feature>
<keyword evidence="13" id="KW-1185">Reference proteome</keyword>
<dbReference type="GeneID" id="109538275"/>
<accession>A0AAR5PIX8</accession>
<dbReference type="InterPro" id="IPR000504">
    <property type="entry name" value="RRM_dom"/>
</dbReference>
<evidence type="ECO:0000313" key="12">
    <source>
        <dbReference type="EnsemblMetazoa" id="XP_019760999.1"/>
    </source>
</evidence>
<dbReference type="PROSITE" id="PS50102">
    <property type="entry name" value="RRM"/>
    <property type="match status" value="1"/>
</dbReference>
<reference evidence="12" key="2">
    <citation type="submission" date="2024-08" db="UniProtKB">
        <authorList>
            <consortium name="EnsemblMetazoa"/>
        </authorList>
    </citation>
    <scope>IDENTIFICATION</scope>
</reference>
<dbReference type="GO" id="GO:0030697">
    <property type="term" value="F:tRNA (uracil(54)-C5)-methyltransferase activity, S-adenosyl methionine-dependent"/>
    <property type="evidence" value="ECO:0007669"/>
    <property type="project" value="UniProtKB-EC"/>
</dbReference>
<name>A0AAR5PIX8_DENPD</name>
<evidence type="ECO:0000256" key="8">
    <source>
        <dbReference type="PROSITE-ProRule" id="PRU01024"/>
    </source>
</evidence>
<evidence type="ECO:0000256" key="4">
    <source>
        <dbReference type="ARBA" id="ARBA00022884"/>
    </source>
</evidence>
<dbReference type="Proteomes" id="UP000019118">
    <property type="component" value="Unassembled WGS sequence"/>
</dbReference>
<evidence type="ECO:0000313" key="13">
    <source>
        <dbReference type="Proteomes" id="UP000019118"/>
    </source>
</evidence>
<dbReference type="AlphaFoldDB" id="A0AAR5PIX8"/>
<feature type="compositionally biased region" description="Basic and acidic residues" evidence="10">
    <location>
        <begin position="1"/>
        <end position="20"/>
    </location>
</feature>
<dbReference type="EnsemblMetazoa" id="XM_019905440.1">
    <property type="protein sequence ID" value="XP_019760999.1"/>
    <property type="gene ID" value="LOC109538275"/>
</dbReference>
<feature type="region of interest" description="Disordered" evidence="10">
    <location>
        <begin position="1"/>
        <end position="26"/>
    </location>
</feature>
<proteinExistence type="inferred from homology"/>
<dbReference type="PROSITE" id="PS51687">
    <property type="entry name" value="SAM_MT_RNA_M5U"/>
    <property type="match status" value="1"/>
</dbReference>
<dbReference type="InterPro" id="IPR030390">
    <property type="entry name" value="MeTrfase_TrmA_AS"/>
</dbReference>
<keyword evidence="3 8" id="KW-0949">S-adenosyl-L-methionine</keyword>
<dbReference type="GO" id="GO:0032259">
    <property type="term" value="P:methylation"/>
    <property type="evidence" value="ECO:0007669"/>
    <property type="project" value="UniProtKB-KW"/>
</dbReference>
<dbReference type="KEGG" id="dpa:109538275"/>
<reference evidence="13" key="1">
    <citation type="journal article" date="2013" name="Genome Biol.">
        <title>Draft genome of the mountain pine beetle, Dendroctonus ponderosae Hopkins, a major forest pest.</title>
        <authorList>
            <person name="Keeling C.I."/>
            <person name="Yuen M.M."/>
            <person name="Liao N.Y."/>
            <person name="Docking T.R."/>
            <person name="Chan S.K."/>
            <person name="Taylor G.A."/>
            <person name="Palmquist D.L."/>
            <person name="Jackman S.D."/>
            <person name="Nguyen A."/>
            <person name="Li M."/>
            <person name="Henderson H."/>
            <person name="Janes J.K."/>
            <person name="Zhao Y."/>
            <person name="Pandoh P."/>
            <person name="Moore R."/>
            <person name="Sperling F.A."/>
            <person name="Huber D.P."/>
            <person name="Birol I."/>
            <person name="Jones S.J."/>
            <person name="Bohlmann J."/>
        </authorList>
    </citation>
    <scope>NUCLEOTIDE SEQUENCE</scope>
</reference>
<protein>
    <recommendedName>
        <fullName evidence="5">tRNA (uracil(54)-C(5))-methyltransferase</fullName>
        <ecNumber evidence="5">2.1.1.35</ecNumber>
    </recommendedName>
</protein>
<comment type="catalytic activity">
    <reaction evidence="6">
        <text>uridine(54) in tRNA + S-adenosyl-L-methionine = 5-methyluridine(54) in tRNA + S-adenosyl-L-homocysteine + H(+)</text>
        <dbReference type="Rhea" id="RHEA:42712"/>
        <dbReference type="Rhea" id="RHEA-COMP:10167"/>
        <dbReference type="Rhea" id="RHEA-COMP:10193"/>
        <dbReference type="ChEBI" id="CHEBI:15378"/>
        <dbReference type="ChEBI" id="CHEBI:57856"/>
        <dbReference type="ChEBI" id="CHEBI:59789"/>
        <dbReference type="ChEBI" id="CHEBI:65315"/>
        <dbReference type="ChEBI" id="CHEBI:74447"/>
        <dbReference type="EC" id="2.1.1.35"/>
    </reaction>
    <physiologicalReaction direction="left-to-right" evidence="6">
        <dbReference type="Rhea" id="RHEA:42713"/>
    </physiologicalReaction>
</comment>
<comment type="caution">
    <text evidence="8">Lacks conserved residue(s) required for the propagation of feature annotation.</text>
</comment>
<dbReference type="InterPro" id="IPR010280">
    <property type="entry name" value="U5_MeTrfase_fam"/>
</dbReference>
<evidence type="ECO:0000256" key="2">
    <source>
        <dbReference type="ARBA" id="ARBA00022679"/>
    </source>
</evidence>
<evidence type="ECO:0000256" key="7">
    <source>
        <dbReference type="PROSITE-ProRule" id="PRU00176"/>
    </source>
</evidence>
<dbReference type="InterPro" id="IPR012677">
    <property type="entry name" value="Nucleotide-bd_a/b_plait_sf"/>
</dbReference>
<dbReference type="RefSeq" id="XP_048519841.1">
    <property type="nucleotide sequence ID" value="XM_048663884.1"/>
</dbReference>
<dbReference type="Pfam" id="PF05958">
    <property type="entry name" value="tRNA_U5-meth_tr"/>
    <property type="match status" value="1"/>
</dbReference>
<dbReference type="CDD" id="cd02440">
    <property type="entry name" value="AdoMet_MTases"/>
    <property type="match status" value="1"/>
</dbReference>
<dbReference type="GO" id="GO:0003723">
    <property type="term" value="F:RNA binding"/>
    <property type="evidence" value="ECO:0007669"/>
    <property type="project" value="UniProtKB-UniRule"/>
</dbReference>
<evidence type="ECO:0000256" key="10">
    <source>
        <dbReference type="SAM" id="MobiDB-lite"/>
    </source>
</evidence>
<evidence type="ECO:0000259" key="11">
    <source>
        <dbReference type="PROSITE" id="PS50102"/>
    </source>
</evidence>
<dbReference type="SUPFAM" id="SSF53335">
    <property type="entry name" value="S-adenosyl-L-methionine-dependent methyltransferases"/>
    <property type="match status" value="1"/>
</dbReference>
<evidence type="ECO:0000256" key="5">
    <source>
        <dbReference type="ARBA" id="ARBA00033763"/>
    </source>
</evidence>
<keyword evidence="2 8" id="KW-0808">Transferase</keyword>
<evidence type="ECO:0000256" key="1">
    <source>
        <dbReference type="ARBA" id="ARBA00022603"/>
    </source>
</evidence>
<dbReference type="PANTHER" id="PTHR45904:SF2">
    <property type="entry name" value="TRNA (URACIL-5-)-METHYLTRANSFERASE HOMOLOG A"/>
    <property type="match status" value="1"/>
</dbReference>
<dbReference type="RefSeq" id="XP_048519842.1">
    <property type="nucleotide sequence ID" value="XM_048663885.1"/>
</dbReference>
<dbReference type="SUPFAM" id="SSF54928">
    <property type="entry name" value="RNA-binding domain, RBD"/>
    <property type="match status" value="1"/>
</dbReference>
<dbReference type="InterPro" id="IPR029063">
    <property type="entry name" value="SAM-dependent_MTases_sf"/>
</dbReference>
<dbReference type="PANTHER" id="PTHR45904">
    <property type="entry name" value="TRNA (URACIL-5-)-METHYLTRANSFERASE"/>
    <property type="match status" value="1"/>
</dbReference>